<feature type="region of interest" description="Disordered" evidence="1">
    <location>
        <begin position="425"/>
        <end position="448"/>
    </location>
</feature>
<feature type="transmembrane region" description="Helical" evidence="2">
    <location>
        <begin position="20"/>
        <end position="38"/>
    </location>
</feature>
<evidence type="ECO:0000256" key="1">
    <source>
        <dbReference type="SAM" id="MobiDB-lite"/>
    </source>
</evidence>
<dbReference type="Pfam" id="PF02470">
    <property type="entry name" value="MlaD"/>
    <property type="match status" value="1"/>
</dbReference>
<dbReference type="InterPro" id="IPR052336">
    <property type="entry name" value="MlaD_Phospholipid_Transporter"/>
</dbReference>
<protein>
    <submittedName>
        <fullName evidence="4">MlaD family protein</fullName>
    </submittedName>
</protein>
<name>A0ABU4VMI5_9ACTN</name>
<gene>
    <name evidence="4" type="ORF">SK069_10380</name>
</gene>
<feature type="compositionally biased region" description="Low complexity" evidence="1">
    <location>
        <begin position="533"/>
        <end position="543"/>
    </location>
</feature>
<reference evidence="4 5" key="1">
    <citation type="submission" date="2023-11" db="EMBL/GenBank/DDBJ databases">
        <authorList>
            <person name="Xu M."/>
            <person name="Jiang T."/>
        </authorList>
    </citation>
    <scope>NUCLEOTIDE SEQUENCE [LARGE SCALE GENOMIC DNA]</scope>
    <source>
        <strain evidence="4 5">SD</strain>
    </source>
</reference>
<accession>A0ABU4VMI5</accession>
<dbReference type="PANTHER" id="PTHR33371">
    <property type="entry name" value="INTERMEMBRANE PHOSPHOLIPID TRANSPORT SYSTEM BINDING PROTEIN MLAD-RELATED"/>
    <property type="match status" value="1"/>
</dbReference>
<organism evidence="4 5">
    <name type="scientific">Patulibacter brassicae</name>
    <dbReference type="NCBI Taxonomy" id="1705717"/>
    <lineage>
        <taxon>Bacteria</taxon>
        <taxon>Bacillati</taxon>
        <taxon>Actinomycetota</taxon>
        <taxon>Thermoleophilia</taxon>
        <taxon>Solirubrobacterales</taxon>
        <taxon>Patulibacteraceae</taxon>
        <taxon>Patulibacter</taxon>
    </lineage>
</organism>
<evidence type="ECO:0000259" key="3">
    <source>
        <dbReference type="Pfam" id="PF02470"/>
    </source>
</evidence>
<evidence type="ECO:0000313" key="5">
    <source>
        <dbReference type="Proteomes" id="UP001277761"/>
    </source>
</evidence>
<dbReference type="EMBL" id="JAXAVX010000004">
    <property type="protein sequence ID" value="MDX8152000.1"/>
    <property type="molecule type" value="Genomic_DNA"/>
</dbReference>
<dbReference type="RefSeq" id="WP_319954155.1">
    <property type="nucleotide sequence ID" value="NZ_JAXAVX010000004.1"/>
</dbReference>
<keyword evidence="2" id="KW-1133">Transmembrane helix</keyword>
<keyword evidence="5" id="KW-1185">Reference proteome</keyword>
<dbReference type="PANTHER" id="PTHR33371:SF4">
    <property type="entry name" value="INTERMEMBRANE PHOSPHOLIPID TRANSPORT SYSTEM BINDING PROTEIN MLAD"/>
    <property type="match status" value="1"/>
</dbReference>
<keyword evidence="2" id="KW-0472">Membrane</keyword>
<feature type="region of interest" description="Disordered" evidence="1">
    <location>
        <begin position="511"/>
        <end position="543"/>
    </location>
</feature>
<comment type="caution">
    <text evidence="4">The sequence shown here is derived from an EMBL/GenBank/DDBJ whole genome shotgun (WGS) entry which is preliminary data.</text>
</comment>
<keyword evidence="2" id="KW-0812">Transmembrane</keyword>
<dbReference type="InterPro" id="IPR003399">
    <property type="entry name" value="Mce/MlaD"/>
</dbReference>
<dbReference type="Proteomes" id="UP001277761">
    <property type="component" value="Unassembled WGS sequence"/>
</dbReference>
<evidence type="ECO:0000313" key="4">
    <source>
        <dbReference type="EMBL" id="MDX8152000.1"/>
    </source>
</evidence>
<evidence type="ECO:0000256" key="2">
    <source>
        <dbReference type="SAM" id="Phobius"/>
    </source>
</evidence>
<sequence length="543" mass="57586">MSRGSRSLNRSVRDVVRSNVRWGFGVVLFTLVVVYLIFGGPIPFKSSRELTVITNDGGMLRVGAATKVRVAGVDIGNVTGIEPVGGGLSKITVKLKGDAPTLRRDATVKIRPRLFLEGNFFLDVNPGSPNAEPLGDHAIPPSATTIHVAFDEIFTALDSNSRRDFQRTLKGFGEGLEDGGAQAFNTLIRATPPALGSLAVVSHAAQGARPGDLRRLVRSTSDLVTLLDRHEDSLRGILVDGRRTFQAFADSQADLRSTFSELDRTTQRAMPALARLNAVVPEARALVRDARPLVRRLPTTLDLANPALGSALRLARSGSLQKLLGELRPTLASLDAAAGPLGESTGALRPVATCLWKNALPVLTGKVQDGALSTNIPVYQELLSAFVGLNSASQNFDANGPWIRYLVGFGNQALSFGGGQRTMAARADQPVIGSSPQPTTEPPFRPDVPCETQAVPELRSKPHAYVGEQRTDPIDKQAFRRTAEKGLKAIQGLDQRGLTQLQDRLEQLLSGDAATDGAPGTSTTPAAGDRDAAAAAASAGVGR</sequence>
<feature type="domain" description="Mce/MlaD" evidence="3">
    <location>
        <begin position="48"/>
        <end position="127"/>
    </location>
</feature>
<proteinExistence type="predicted"/>